<accession>A0A024FWS5</accession>
<dbReference type="Proteomes" id="UP000053237">
    <property type="component" value="Unassembled WGS sequence"/>
</dbReference>
<comment type="caution">
    <text evidence="1">The sequence shown here is derived from an EMBL/GenBank/DDBJ whole genome shotgun (WGS) entry which is preliminary data.</text>
</comment>
<proteinExistence type="predicted"/>
<protein>
    <submittedName>
        <fullName evidence="1">Uncharacterized protein</fullName>
    </submittedName>
</protein>
<dbReference type="AlphaFoldDB" id="A0A024FWS5"/>
<reference evidence="1 2" key="1">
    <citation type="submission" date="2012-05" db="EMBL/GenBank/DDBJ databases">
        <title>Recombination and specialization in a pathogen metapopulation.</title>
        <authorList>
            <person name="Gardiner A."/>
            <person name="Kemen E."/>
            <person name="Schultz-Larsen T."/>
            <person name="MacLean D."/>
            <person name="Van Oosterhout C."/>
            <person name="Jones J.D.G."/>
        </authorList>
    </citation>
    <scope>NUCLEOTIDE SEQUENCE [LARGE SCALE GENOMIC DNA]</scope>
    <source>
        <strain evidence="1 2">Ac Nc2</strain>
    </source>
</reference>
<name>A0A024FWS5_9STRA</name>
<keyword evidence="2" id="KW-1185">Reference proteome</keyword>
<dbReference type="EMBL" id="CAIX01000550">
    <property type="protein sequence ID" value="CCI11104.1"/>
    <property type="molecule type" value="Genomic_DNA"/>
</dbReference>
<dbReference type="InParanoid" id="A0A024FWS5"/>
<gene>
    <name evidence="1" type="ORF">BN9_123810</name>
</gene>
<evidence type="ECO:0000313" key="1">
    <source>
        <dbReference type="EMBL" id="CCI11104.1"/>
    </source>
</evidence>
<organism evidence="1 2">
    <name type="scientific">Albugo candida</name>
    <dbReference type="NCBI Taxonomy" id="65357"/>
    <lineage>
        <taxon>Eukaryota</taxon>
        <taxon>Sar</taxon>
        <taxon>Stramenopiles</taxon>
        <taxon>Oomycota</taxon>
        <taxon>Peronosporomycetes</taxon>
        <taxon>Albuginales</taxon>
        <taxon>Albuginaceae</taxon>
        <taxon>Albugo</taxon>
    </lineage>
</organism>
<evidence type="ECO:0000313" key="2">
    <source>
        <dbReference type="Proteomes" id="UP000053237"/>
    </source>
</evidence>
<sequence length="183" mass="21488">MCFFVDSFYIFSYLLEKSPLDCYHCYFVYTQRLFNPDPLSDGLFFDPNPCVKDDYHRRETLVHCLRSVRLLQIPWKRNERVGDQTAGECWRAKAQFIGELYHPIKNRFFLSESNIRATISCITIFGKRSRFPCNNDCLPYFIGSLCIGCFSIGKIMYQCHINEISFSSCRGFSPFQIRKLISS</sequence>